<dbReference type="PANTHER" id="PTHR33744:SF1">
    <property type="entry name" value="DNA-BINDING TRANSCRIPTIONAL ACTIVATOR ADER"/>
    <property type="match status" value="1"/>
</dbReference>
<evidence type="ECO:0000313" key="5">
    <source>
        <dbReference type="EMBL" id="REK76611.1"/>
    </source>
</evidence>
<dbReference type="Pfam" id="PF17853">
    <property type="entry name" value="GGDEF_2"/>
    <property type="match status" value="1"/>
</dbReference>
<dbReference type="Pfam" id="PF13556">
    <property type="entry name" value="HTH_30"/>
    <property type="match status" value="1"/>
</dbReference>
<dbReference type="InterPro" id="IPR051448">
    <property type="entry name" value="CdaR-like_regulators"/>
</dbReference>
<evidence type="ECO:0000259" key="3">
    <source>
        <dbReference type="Pfam" id="PF13556"/>
    </source>
</evidence>
<dbReference type="AlphaFoldDB" id="A0A371PK87"/>
<protein>
    <submittedName>
        <fullName evidence="5">PucR family transcriptional regulator</fullName>
    </submittedName>
</protein>
<name>A0A371PK87_9BACL</name>
<gene>
    <name evidence="5" type="ORF">DX130_06115</name>
</gene>
<reference evidence="5 6" key="1">
    <citation type="submission" date="2018-08" db="EMBL/GenBank/DDBJ databases">
        <title>Paenibacillus sp. M4BSY-1, whole genome shotgun sequence.</title>
        <authorList>
            <person name="Tuo L."/>
        </authorList>
    </citation>
    <scope>NUCLEOTIDE SEQUENCE [LARGE SCALE GENOMIC DNA]</scope>
    <source>
        <strain evidence="5 6">M4BSY-1</strain>
    </source>
</reference>
<dbReference type="EMBL" id="QUBQ01000001">
    <property type="protein sequence ID" value="REK76611.1"/>
    <property type="molecule type" value="Genomic_DNA"/>
</dbReference>
<sequence>MLYKLTRKERCVMLLKDLLLIPALQHARLAAGAEGLSRHISSVHLMDAPHKTHFLKPNELLLTTAYAMKDSPEALESLIARMAHAGCAGLAIKTKRFLADIPPSVIEEANRLQFPLLELSLDYSLGEVLNESLNGILQNKTDELSYALDTHHTFFNLILNGEGLSEIVDKLAQLIASPVVILGHKLELICLSSTVRPNIAQLNNWIAQAAKLQLAPGIYPIEKATPTEEARYVILQPIPIPQRPGYIIAFYNEGEIRKLHALALEQAANVLGFELLKVQAVKDRARRFKIEFFTELVQGEIASEQEIIHRGKQYGLFPAESMLTVLCGRDSDEGAVAGQEHAEAERRAREIDQLYHALMKEFGKLGMPFVLFTLKDKCIALLSAKELLSSSADGKLKLSQQLMGISDRLSAQENIVLSYGISAPINKLVDIPNAYKQSLDAYQLGRSHNKQRFVHYYHTKEFADLLRLIPMDDLQEFVQETFETWHGIDESEQREWRKTLRFFYDNHGHIGETAKGLYIHRNTVLYRLNRIEQLTGLQVRNAADSLRIRIALMIKELVI</sequence>
<evidence type="ECO:0000313" key="6">
    <source>
        <dbReference type="Proteomes" id="UP000261905"/>
    </source>
</evidence>
<evidence type="ECO:0000259" key="4">
    <source>
        <dbReference type="Pfam" id="PF17853"/>
    </source>
</evidence>
<feature type="domain" description="CdaR GGDEF-like" evidence="4">
    <location>
        <begin position="299"/>
        <end position="443"/>
    </location>
</feature>
<comment type="similarity">
    <text evidence="1">Belongs to the CdaR family.</text>
</comment>
<evidence type="ECO:0000256" key="1">
    <source>
        <dbReference type="ARBA" id="ARBA00006754"/>
    </source>
</evidence>
<dbReference type="InterPro" id="IPR012914">
    <property type="entry name" value="PucR_dom"/>
</dbReference>
<dbReference type="InterPro" id="IPR025736">
    <property type="entry name" value="PucR_C-HTH_dom"/>
</dbReference>
<comment type="caution">
    <text evidence="5">The sequence shown here is derived from an EMBL/GenBank/DDBJ whole genome shotgun (WGS) entry which is preliminary data.</text>
</comment>
<dbReference type="Proteomes" id="UP000261905">
    <property type="component" value="Unassembled WGS sequence"/>
</dbReference>
<dbReference type="InterPro" id="IPR042070">
    <property type="entry name" value="PucR_C-HTH_sf"/>
</dbReference>
<proteinExistence type="inferred from homology"/>
<dbReference type="OrthoDB" id="142218at2"/>
<organism evidence="5 6">
    <name type="scientific">Paenibacillus paeoniae</name>
    <dbReference type="NCBI Taxonomy" id="2292705"/>
    <lineage>
        <taxon>Bacteria</taxon>
        <taxon>Bacillati</taxon>
        <taxon>Bacillota</taxon>
        <taxon>Bacilli</taxon>
        <taxon>Bacillales</taxon>
        <taxon>Paenibacillaceae</taxon>
        <taxon>Paenibacillus</taxon>
    </lineage>
</organism>
<feature type="domain" description="PucR C-terminal helix-turn-helix" evidence="3">
    <location>
        <begin position="497"/>
        <end position="553"/>
    </location>
</feature>
<dbReference type="PANTHER" id="PTHR33744">
    <property type="entry name" value="CARBOHYDRATE DIACID REGULATOR"/>
    <property type="match status" value="1"/>
</dbReference>
<evidence type="ECO:0000259" key="2">
    <source>
        <dbReference type="Pfam" id="PF07905"/>
    </source>
</evidence>
<accession>A0A371PK87</accession>
<dbReference type="InterPro" id="IPR041522">
    <property type="entry name" value="CdaR_GGDEF"/>
</dbReference>
<keyword evidence="6" id="KW-1185">Reference proteome</keyword>
<feature type="domain" description="Purine catabolism PurC-like" evidence="2">
    <location>
        <begin position="17"/>
        <end position="132"/>
    </location>
</feature>
<dbReference type="Gene3D" id="1.10.10.2840">
    <property type="entry name" value="PucR C-terminal helix-turn-helix domain"/>
    <property type="match status" value="1"/>
</dbReference>
<dbReference type="Pfam" id="PF07905">
    <property type="entry name" value="PucR"/>
    <property type="match status" value="1"/>
</dbReference>